<proteinExistence type="predicted"/>
<evidence type="ECO:0000313" key="2">
    <source>
        <dbReference type="Proteomes" id="UP000295633"/>
    </source>
</evidence>
<organism evidence="1 2">
    <name type="scientific">Microbacterium oleivorans</name>
    <dbReference type="NCBI Taxonomy" id="273677"/>
    <lineage>
        <taxon>Bacteria</taxon>
        <taxon>Bacillati</taxon>
        <taxon>Actinomycetota</taxon>
        <taxon>Actinomycetes</taxon>
        <taxon>Micrococcales</taxon>
        <taxon>Microbacteriaceae</taxon>
        <taxon>Microbacterium</taxon>
    </lineage>
</organism>
<dbReference type="Proteomes" id="UP000295633">
    <property type="component" value="Unassembled WGS sequence"/>
</dbReference>
<evidence type="ECO:0000313" key="1">
    <source>
        <dbReference type="EMBL" id="TDL43837.1"/>
    </source>
</evidence>
<protein>
    <recommendedName>
        <fullName evidence="3">Phage gp6-like head-tail connector protein</fullName>
    </recommendedName>
</protein>
<dbReference type="AlphaFoldDB" id="A0A4R5YK98"/>
<gene>
    <name evidence="1" type="ORF">E2R54_11650</name>
</gene>
<accession>A0A4R5YK98</accession>
<name>A0A4R5YK98_9MICO</name>
<dbReference type="RefSeq" id="WP_133399838.1">
    <property type="nucleotide sequence ID" value="NZ_SMZX01000002.1"/>
</dbReference>
<dbReference type="EMBL" id="SMZX01000002">
    <property type="protein sequence ID" value="TDL43837.1"/>
    <property type="molecule type" value="Genomic_DNA"/>
</dbReference>
<reference evidence="1 2" key="1">
    <citation type="submission" date="2019-03" db="EMBL/GenBank/DDBJ databases">
        <title>Genome Sequencing and Assembly of Various Microbes Isolated from Partially Reclaimed Soil and Acid Mine Drainage (AMD) Site.</title>
        <authorList>
            <person name="Steinbock B."/>
            <person name="Bechtold R."/>
            <person name="Sevigny J.L."/>
            <person name="Thomas D."/>
            <person name="Cuthill L.R."/>
            <person name="Aveiro Johannsen E.J."/>
            <person name="Thomas K."/>
            <person name="Ghosh A."/>
        </authorList>
    </citation>
    <scope>NUCLEOTIDE SEQUENCE [LARGE SCALE GENOMIC DNA]</scope>
    <source>
        <strain evidence="1 2">F-B2</strain>
    </source>
</reference>
<comment type="caution">
    <text evidence="1">The sequence shown here is derived from an EMBL/GenBank/DDBJ whole genome shotgun (WGS) entry which is preliminary data.</text>
</comment>
<evidence type="ECO:0008006" key="3">
    <source>
        <dbReference type="Google" id="ProtNLM"/>
    </source>
</evidence>
<sequence length="192" mass="20660">MPDTEPEDLLLTAAEIQDVTNRDMPTELAQAIARMATDAVRDYCGWRVAKTATETVTVASRGGHSLFVPSLNIVSIGSVTENGVTIDEPADYDWDESGILYRGGRGHRRWHTGRRAVTVTLTHGYEKCPGGIAQAIASAVARGALVPSGLISETAVGQTRQYGRTGSGAPIDAGFTPEELTRLDSHRLRNNR</sequence>